<evidence type="ECO:0000313" key="2">
    <source>
        <dbReference type="Proteomes" id="UP000518266"/>
    </source>
</evidence>
<reference evidence="1 2" key="1">
    <citation type="submission" date="2020-03" db="EMBL/GenBank/DDBJ databases">
        <title>Dissostichus mawsoni Genome sequencing and assembly.</title>
        <authorList>
            <person name="Park H."/>
        </authorList>
    </citation>
    <scope>NUCLEOTIDE SEQUENCE [LARGE SCALE GENOMIC DNA]</scope>
    <source>
        <strain evidence="1">DM0001</strain>
        <tissue evidence="1">Muscle</tissue>
    </source>
</reference>
<protein>
    <submittedName>
        <fullName evidence="1">Uncharacterized protein</fullName>
    </submittedName>
</protein>
<dbReference type="AlphaFoldDB" id="A0A7J5XGU9"/>
<evidence type="ECO:0000313" key="1">
    <source>
        <dbReference type="EMBL" id="KAF3835857.1"/>
    </source>
</evidence>
<gene>
    <name evidence="1" type="ORF">F7725_028415</name>
</gene>
<dbReference type="EMBL" id="JAAKFY010000024">
    <property type="protein sequence ID" value="KAF3835857.1"/>
    <property type="molecule type" value="Genomic_DNA"/>
</dbReference>
<dbReference type="Proteomes" id="UP000518266">
    <property type="component" value="Unassembled WGS sequence"/>
</dbReference>
<comment type="caution">
    <text evidence="1">The sequence shown here is derived from an EMBL/GenBank/DDBJ whole genome shotgun (WGS) entry which is preliminary data.</text>
</comment>
<accession>A0A7J5XGU9</accession>
<sequence length="177" mass="19213">MTGSASHQFGLLGVDWLAELEQSLELIVLCEQCLRVFEGLWTHLVAAVCLQLFVVGVLDEDGHVADRGNATSLQLLSLGLIQGRLWVSSQSDSTSNDIFSLGPAGSRYWASSLGQLIGPAHWASSLGQLIGPARWQISAIRVIAADGSKGQTDRAETTLLSDRKQIYTQPERSFVLY</sequence>
<organism evidence="1 2">
    <name type="scientific">Dissostichus mawsoni</name>
    <name type="common">Antarctic cod</name>
    <dbReference type="NCBI Taxonomy" id="36200"/>
    <lineage>
        <taxon>Eukaryota</taxon>
        <taxon>Metazoa</taxon>
        <taxon>Chordata</taxon>
        <taxon>Craniata</taxon>
        <taxon>Vertebrata</taxon>
        <taxon>Euteleostomi</taxon>
        <taxon>Actinopterygii</taxon>
        <taxon>Neopterygii</taxon>
        <taxon>Teleostei</taxon>
        <taxon>Neoteleostei</taxon>
        <taxon>Acanthomorphata</taxon>
        <taxon>Eupercaria</taxon>
        <taxon>Perciformes</taxon>
        <taxon>Notothenioidei</taxon>
        <taxon>Nototheniidae</taxon>
        <taxon>Dissostichus</taxon>
    </lineage>
</organism>
<name>A0A7J5XGU9_DISMA</name>
<keyword evidence="2" id="KW-1185">Reference proteome</keyword>
<proteinExistence type="predicted"/>